<dbReference type="Pfam" id="PF00072">
    <property type="entry name" value="Response_reg"/>
    <property type="match status" value="1"/>
</dbReference>
<dbReference type="Gene3D" id="3.40.50.2300">
    <property type="match status" value="1"/>
</dbReference>
<dbReference type="InterPro" id="IPR001789">
    <property type="entry name" value="Sig_transdc_resp-reg_receiver"/>
</dbReference>
<evidence type="ECO:0000256" key="2">
    <source>
        <dbReference type="PROSITE-ProRule" id="PRU00169"/>
    </source>
</evidence>
<keyword evidence="5" id="KW-1185">Reference proteome</keyword>
<feature type="domain" description="Response regulatory" evidence="3">
    <location>
        <begin position="10"/>
        <end position="120"/>
    </location>
</feature>
<dbReference type="STRING" id="29421.B2M20_17495"/>
<protein>
    <submittedName>
        <fullName evidence="4">Response regulator</fullName>
    </submittedName>
</protein>
<sequence>MMQSDVTGCRVLVVEDETLIAILVEEILAEMGCQIVGPIAKLETALQTARDGGFDIAILDVTIRGGKVYPVAEELIARGVPFILASGYGDWALPPALREKRRLTKPFTPTELEEQVRLLVSEVGRSQAGS</sequence>
<dbReference type="OrthoDB" id="582170at2"/>
<dbReference type="PROSITE" id="PS50110">
    <property type="entry name" value="RESPONSE_REGULATORY"/>
    <property type="match status" value="1"/>
</dbReference>
<dbReference type="SMART" id="SM00448">
    <property type="entry name" value="REC"/>
    <property type="match status" value="1"/>
</dbReference>
<dbReference type="EMBL" id="MWPQ01000062">
    <property type="protein sequence ID" value="OPH81482.1"/>
    <property type="molecule type" value="Genomic_DNA"/>
</dbReference>
<dbReference type="GO" id="GO:0000160">
    <property type="term" value="P:phosphorelay signal transduction system"/>
    <property type="evidence" value="ECO:0007669"/>
    <property type="project" value="InterPro"/>
</dbReference>
<evidence type="ECO:0000313" key="5">
    <source>
        <dbReference type="Proteomes" id="UP000189940"/>
    </source>
</evidence>
<proteinExistence type="predicted"/>
<dbReference type="InterPro" id="IPR050595">
    <property type="entry name" value="Bact_response_regulator"/>
</dbReference>
<dbReference type="SUPFAM" id="SSF52172">
    <property type="entry name" value="CheY-like"/>
    <property type="match status" value="1"/>
</dbReference>
<dbReference type="AlphaFoldDB" id="A0A1V4HV48"/>
<name>A0A1V4HV48_NITVU</name>
<dbReference type="PANTHER" id="PTHR44591">
    <property type="entry name" value="STRESS RESPONSE REGULATOR PROTEIN 1"/>
    <property type="match status" value="1"/>
</dbReference>
<feature type="modified residue" description="4-aspartylphosphate" evidence="2">
    <location>
        <position position="60"/>
    </location>
</feature>
<comment type="caution">
    <text evidence="4">The sequence shown here is derived from an EMBL/GenBank/DDBJ whole genome shotgun (WGS) entry which is preliminary data.</text>
</comment>
<evidence type="ECO:0000313" key="4">
    <source>
        <dbReference type="EMBL" id="OPH81482.1"/>
    </source>
</evidence>
<organism evidence="4 5">
    <name type="scientific">Nitrobacter vulgaris</name>
    <dbReference type="NCBI Taxonomy" id="29421"/>
    <lineage>
        <taxon>Bacteria</taxon>
        <taxon>Pseudomonadati</taxon>
        <taxon>Pseudomonadota</taxon>
        <taxon>Alphaproteobacteria</taxon>
        <taxon>Hyphomicrobiales</taxon>
        <taxon>Nitrobacteraceae</taxon>
        <taxon>Nitrobacter</taxon>
    </lineage>
</organism>
<evidence type="ECO:0000256" key="1">
    <source>
        <dbReference type="ARBA" id="ARBA00022553"/>
    </source>
</evidence>
<gene>
    <name evidence="4" type="ORF">B2M20_17495</name>
</gene>
<accession>A0A1V4HV48</accession>
<reference evidence="4 5" key="1">
    <citation type="submission" date="2017-02" db="EMBL/GenBank/DDBJ databases">
        <title>Genome sequence of the nitrite-oxidizing bacterium Nitrobacter vulgaris strain Ab1.</title>
        <authorList>
            <person name="Mellbye B.L."/>
            <person name="Davis E.W."/>
            <person name="Spieck E."/>
            <person name="Chang J.H."/>
            <person name="Bottomley P.J."/>
            <person name="Sayavedra-Soto L.A."/>
        </authorList>
    </citation>
    <scope>NUCLEOTIDE SEQUENCE [LARGE SCALE GENOMIC DNA]</scope>
    <source>
        <strain evidence="4 5">Ab1</strain>
    </source>
</reference>
<evidence type="ECO:0000259" key="3">
    <source>
        <dbReference type="PROSITE" id="PS50110"/>
    </source>
</evidence>
<keyword evidence="1 2" id="KW-0597">Phosphoprotein</keyword>
<dbReference type="Proteomes" id="UP000189940">
    <property type="component" value="Unassembled WGS sequence"/>
</dbReference>
<dbReference type="PANTHER" id="PTHR44591:SF24">
    <property type="entry name" value="PROTEIN-GLUTAMATE METHYLESTERASE_PROTEIN-GLUTAMINE GLUTAMINASE 1"/>
    <property type="match status" value="1"/>
</dbReference>
<dbReference type="InterPro" id="IPR011006">
    <property type="entry name" value="CheY-like_superfamily"/>
</dbReference>